<dbReference type="Proteomes" id="UP000281028">
    <property type="component" value="Unassembled WGS sequence"/>
</dbReference>
<keyword evidence="5" id="KW-1185">Reference proteome</keyword>
<dbReference type="Gene3D" id="3.50.50.60">
    <property type="entry name" value="FAD/NAD(P)-binding domain"/>
    <property type="match status" value="1"/>
</dbReference>
<sequence>MASIGIIGAGVSGLVTAKTFLEGNHHVTVLEKTSGIGGVWKRDHCYFGASTQTTRDEYAFSDYPILISVCNRLPYP</sequence>
<dbReference type="GO" id="GO:0016491">
    <property type="term" value="F:oxidoreductase activity"/>
    <property type="evidence" value="ECO:0007669"/>
    <property type="project" value="UniProtKB-KW"/>
</dbReference>
<dbReference type="SUPFAM" id="SSF51905">
    <property type="entry name" value="FAD/NAD(P)-binding domain"/>
    <property type="match status" value="1"/>
</dbReference>
<reference evidence="4" key="1">
    <citation type="submission" date="2020-05" db="EMBL/GenBank/DDBJ databases">
        <title>Chitinophaga laudate sp. nov., isolated from a tropical peat swamp.</title>
        <authorList>
            <person name="Goh C.B.S."/>
            <person name="Lee M.S."/>
            <person name="Parimannan S."/>
            <person name="Pasbakhsh P."/>
            <person name="Yule C.M."/>
            <person name="Rajandas H."/>
            <person name="Loke S."/>
            <person name="Croft L."/>
            <person name="Tan J.B.L."/>
        </authorList>
    </citation>
    <scope>NUCLEOTIDE SEQUENCE</scope>
    <source>
        <strain evidence="4">Mgbs1</strain>
    </source>
</reference>
<dbReference type="Pfam" id="PF13450">
    <property type="entry name" value="NAD_binding_8"/>
    <property type="match status" value="1"/>
</dbReference>
<keyword evidence="2" id="KW-0274">FAD</keyword>
<proteinExistence type="predicted"/>
<dbReference type="PRINTS" id="PR00419">
    <property type="entry name" value="ADXRDTASE"/>
</dbReference>
<evidence type="ECO:0000313" key="4">
    <source>
        <dbReference type="EMBL" id="NSL85816.1"/>
    </source>
</evidence>
<evidence type="ECO:0000256" key="2">
    <source>
        <dbReference type="ARBA" id="ARBA00022827"/>
    </source>
</evidence>
<dbReference type="PANTHER" id="PTHR23023">
    <property type="entry name" value="DIMETHYLANILINE MONOOXYGENASE"/>
    <property type="match status" value="1"/>
</dbReference>
<evidence type="ECO:0000256" key="1">
    <source>
        <dbReference type="ARBA" id="ARBA00022630"/>
    </source>
</evidence>
<accession>A0A3S1BIG1</accession>
<dbReference type="OrthoDB" id="9778740at2"/>
<name>A0A3S1BIG1_9BACT</name>
<keyword evidence="3" id="KW-0560">Oxidoreductase</keyword>
<evidence type="ECO:0000313" key="5">
    <source>
        <dbReference type="Proteomes" id="UP000281028"/>
    </source>
</evidence>
<evidence type="ECO:0000256" key="3">
    <source>
        <dbReference type="ARBA" id="ARBA00023002"/>
    </source>
</evidence>
<dbReference type="AlphaFoldDB" id="A0A3S1BIG1"/>
<dbReference type="InterPro" id="IPR050346">
    <property type="entry name" value="FMO-like"/>
</dbReference>
<dbReference type="EMBL" id="RIAR02000001">
    <property type="protein sequence ID" value="NSL85816.1"/>
    <property type="molecule type" value="Genomic_DNA"/>
</dbReference>
<dbReference type="InterPro" id="IPR036188">
    <property type="entry name" value="FAD/NAD-bd_sf"/>
</dbReference>
<organism evidence="4 5">
    <name type="scientific">Chitinophaga solisilvae</name>
    <dbReference type="NCBI Taxonomy" id="1233460"/>
    <lineage>
        <taxon>Bacteria</taxon>
        <taxon>Pseudomonadati</taxon>
        <taxon>Bacteroidota</taxon>
        <taxon>Chitinophagia</taxon>
        <taxon>Chitinophagales</taxon>
        <taxon>Chitinophagaceae</taxon>
        <taxon>Chitinophaga</taxon>
    </lineage>
</organism>
<keyword evidence="1" id="KW-0285">Flavoprotein</keyword>
<protein>
    <submittedName>
        <fullName evidence="4">NAD(P)-binding protein</fullName>
    </submittedName>
</protein>
<comment type="caution">
    <text evidence="4">The sequence shown here is derived from an EMBL/GenBank/DDBJ whole genome shotgun (WGS) entry which is preliminary data.</text>
</comment>
<gene>
    <name evidence="4" type="ORF">ECE50_003170</name>
</gene>